<proteinExistence type="predicted"/>
<accession>A0A3A2ZKW7</accession>
<dbReference type="Proteomes" id="UP000266188">
    <property type="component" value="Unassembled WGS sequence"/>
</dbReference>
<dbReference type="InterPro" id="IPR052349">
    <property type="entry name" value="Metallo-hydrolase_Enzymes"/>
</dbReference>
<organism evidence="1 2">
    <name type="scientific">Aspergillus sclerotialis</name>
    <dbReference type="NCBI Taxonomy" id="2070753"/>
    <lineage>
        <taxon>Eukaryota</taxon>
        <taxon>Fungi</taxon>
        <taxon>Dikarya</taxon>
        <taxon>Ascomycota</taxon>
        <taxon>Pezizomycotina</taxon>
        <taxon>Eurotiomycetes</taxon>
        <taxon>Eurotiomycetidae</taxon>
        <taxon>Eurotiales</taxon>
        <taxon>Aspergillaceae</taxon>
        <taxon>Aspergillus</taxon>
        <taxon>Aspergillus subgen. Polypaecilum</taxon>
    </lineage>
</organism>
<dbReference type="STRING" id="2070753.A0A3A2ZKW7"/>
<dbReference type="GO" id="GO:0016814">
    <property type="term" value="F:hydrolase activity, acting on carbon-nitrogen (but not peptide) bonds, in cyclic amidines"/>
    <property type="evidence" value="ECO:0007669"/>
    <property type="project" value="TreeGrafter"/>
</dbReference>
<keyword evidence="2" id="KW-1185">Reference proteome</keyword>
<dbReference type="EMBL" id="MVGC01000108">
    <property type="protein sequence ID" value="RJE23696.1"/>
    <property type="molecule type" value="Genomic_DNA"/>
</dbReference>
<dbReference type="InterPro" id="IPR032466">
    <property type="entry name" value="Metal_Hydrolase"/>
</dbReference>
<sequence length="476" mass="52179">MPPPQLTNPIKTIQGVRVPNSKSTWDITVAYSADSPQGTISSITPHQPPSQDSTQFPLLLPSLTHPHIHIDKAFIHGAPEHAHLLPVTGSFQEALSFTTQAKGQFALPALTKRGEWLLAESVASGVTAMRAFVEVDRAVQTTCLDAGGILKEKWKDACEIQIVCFAQDPIFSGMHGEENRGLMEKGILTRHTDVIGTTPYVESDIHSAKMNIDWAIDRAMHLGLHVDFHLDYNLDHNKEPLVWYVLKRLREKGWTSQLGKRVMLGHCSRLTLFSSVEWERLAREIREGDLPVSFVGLPTSDLYMASPPPGEGAGARAPHEKQRGTLQVPEMIRKYALDAVMGVNNVGNAFTPWGSPDPLSLACLGVGVYQTGTQADAELLYECVSTRARAAIGLPIRTSSGSDLTLKQGDRPDFLLFYNLDDTGCELSRVRGSVAEVVWDPPARLSRAVACNGRLMVKPMAEMRSQSCPGSNLGYI</sequence>
<gene>
    <name evidence="1" type="ORF">PHISCL_03942</name>
</gene>
<dbReference type="PANTHER" id="PTHR32027:SF0">
    <property type="entry name" value="CYTOSINE DEAMINASE"/>
    <property type="match status" value="1"/>
</dbReference>
<dbReference type="OrthoDB" id="10266980at2759"/>
<dbReference type="Gene3D" id="3.20.20.140">
    <property type="entry name" value="Metal-dependent hydrolases"/>
    <property type="match status" value="1"/>
</dbReference>
<name>A0A3A2ZKW7_9EURO</name>
<protein>
    <submittedName>
        <fullName evidence="1">Zinc metallopeptidase</fullName>
    </submittedName>
</protein>
<dbReference type="SUPFAM" id="SSF51556">
    <property type="entry name" value="Metallo-dependent hydrolases"/>
    <property type="match status" value="1"/>
</dbReference>
<evidence type="ECO:0000313" key="2">
    <source>
        <dbReference type="Proteomes" id="UP000266188"/>
    </source>
</evidence>
<comment type="caution">
    <text evidence="1">The sequence shown here is derived from an EMBL/GenBank/DDBJ whole genome shotgun (WGS) entry which is preliminary data.</text>
</comment>
<dbReference type="AlphaFoldDB" id="A0A3A2ZKW7"/>
<dbReference type="PANTHER" id="PTHR32027">
    <property type="entry name" value="CYTOSINE DEAMINASE"/>
    <property type="match status" value="1"/>
</dbReference>
<evidence type="ECO:0000313" key="1">
    <source>
        <dbReference type="EMBL" id="RJE23696.1"/>
    </source>
</evidence>
<reference evidence="2" key="1">
    <citation type="submission" date="2017-02" db="EMBL/GenBank/DDBJ databases">
        <authorList>
            <person name="Tafer H."/>
            <person name="Lopandic K."/>
        </authorList>
    </citation>
    <scope>NUCLEOTIDE SEQUENCE [LARGE SCALE GENOMIC DNA]</scope>
    <source>
        <strain evidence="2">CBS 366.77</strain>
    </source>
</reference>